<keyword evidence="2" id="KW-1003">Cell membrane</keyword>
<feature type="transmembrane region" description="Helical" evidence="6">
    <location>
        <begin position="257"/>
        <end position="275"/>
    </location>
</feature>
<evidence type="ECO:0000256" key="4">
    <source>
        <dbReference type="ARBA" id="ARBA00022989"/>
    </source>
</evidence>
<dbReference type="InterPro" id="IPR003838">
    <property type="entry name" value="ABC3_permease_C"/>
</dbReference>
<organism evidence="8 9">
    <name type="scientific">Lachnospira eligens</name>
    <dbReference type="NCBI Taxonomy" id="39485"/>
    <lineage>
        <taxon>Bacteria</taxon>
        <taxon>Bacillati</taxon>
        <taxon>Bacillota</taxon>
        <taxon>Clostridia</taxon>
        <taxon>Lachnospirales</taxon>
        <taxon>Lachnospiraceae</taxon>
        <taxon>Lachnospira</taxon>
    </lineage>
</organism>
<evidence type="ECO:0000256" key="5">
    <source>
        <dbReference type="ARBA" id="ARBA00023136"/>
    </source>
</evidence>
<name>A0A174Z7W0_9FIRM</name>
<dbReference type="EMBL" id="CZBU01000006">
    <property type="protein sequence ID" value="CUQ78990.1"/>
    <property type="molecule type" value="Genomic_DNA"/>
</dbReference>
<keyword evidence="5 6" id="KW-0472">Membrane</keyword>
<dbReference type="Proteomes" id="UP000095621">
    <property type="component" value="Unassembled WGS sequence"/>
</dbReference>
<dbReference type="GO" id="GO:0005886">
    <property type="term" value="C:plasma membrane"/>
    <property type="evidence" value="ECO:0007669"/>
    <property type="project" value="UniProtKB-SubCell"/>
</dbReference>
<feature type="transmembrane region" description="Helical" evidence="6">
    <location>
        <begin position="337"/>
        <end position="358"/>
    </location>
</feature>
<evidence type="ECO:0000256" key="2">
    <source>
        <dbReference type="ARBA" id="ARBA00022475"/>
    </source>
</evidence>
<reference evidence="8 9" key="1">
    <citation type="submission" date="2015-09" db="EMBL/GenBank/DDBJ databases">
        <authorList>
            <consortium name="Pathogen Informatics"/>
        </authorList>
    </citation>
    <scope>NUCLEOTIDE SEQUENCE [LARGE SCALE GENOMIC DNA]</scope>
    <source>
        <strain evidence="8 9">2789STDY5834875</strain>
    </source>
</reference>
<evidence type="ECO:0000313" key="8">
    <source>
        <dbReference type="EMBL" id="CUQ78990.1"/>
    </source>
</evidence>
<comment type="subcellular location">
    <subcellularLocation>
        <location evidence="1">Cell membrane</location>
        <topology evidence="1">Multi-pass membrane protein</topology>
    </subcellularLocation>
</comment>
<gene>
    <name evidence="8" type="ORF">ERS852490_02644</name>
</gene>
<evidence type="ECO:0000256" key="6">
    <source>
        <dbReference type="SAM" id="Phobius"/>
    </source>
</evidence>
<dbReference type="Pfam" id="PF02687">
    <property type="entry name" value="FtsX"/>
    <property type="match status" value="1"/>
</dbReference>
<dbReference type="RefSeq" id="WP_055216379.1">
    <property type="nucleotide sequence ID" value="NZ_CZBU01000006.1"/>
</dbReference>
<feature type="transmembrane region" description="Helical" evidence="6">
    <location>
        <begin position="12"/>
        <end position="39"/>
    </location>
</feature>
<evidence type="ECO:0000313" key="9">
    <source>
        <dbReference type="Proteomes" id="UP000095621"/>
    </source>
</evidence>
<evidence type="ECO:0000259" key="7">
    <source>
        <dbReference type="Pfam" id="PF02687"/>
    </source>
</evidence>
<evidence type="ECO:0000256" key="1">
    <source>
        <dbReference type="ARBA" id="ARBA00004651"/>
    </source>
</evidence>
<evidence type="ECO:0000256" key="3">
    <source>
        <dbReference type="ARBA" id="ARBA00022692"/>
    </source>
</evidence>
<feature type="domain" description="ABC3 transporter permease C-terminal" evidence="7">
    <location>
        <begin position="258"/>
        <end position="365"/>
    </location>
</feature>
<dbReference type="OrthoDB" id="2058449at2"/>
<accession>A0A174Z7W0</accession>
<sequence length="373" mass="42319">MNIIKRIIQNVFRYRLTACFFIIGQLIMYVTIFGALGIYNKAYQKEADRLAALYKNRIEMSVVSLNKSDILSACTDGVTEGNIRAKKVGLYYTERKSSTVAPEIILAVNEELPYVMESGRIPGTSEEDYGKRLVALGRSQYRYAYEENGKHYVTFENETYEVTGIIGNEGSDYSDNMIVFDNRCLGDNVRKSVNELKEYTIMIDSNTTELNDTYEKVYNNVYGADINCAIESRSVSGNGQSTVEKTLQKENIKINKVVYIFCILNCMLMSEFWIIERNKEFAIKRTYGFGQLRLIGGIARDILILGVASLVIYVLVHLFAVGVLGIKLYTISWNLRLIASVLFINLTALVCTIIVPVYRIMKMNPAVTLEDME</sequence>
<feature type="transmembrane region" description="Helical" evidence="6">
    <location>
        <begin position="302"/>
        <end position="325"/>
    </location>
</feature>
<protein>
    <submittedName>
        <fullName evidence="8">FtsX-like permease family</fullName>
    </submittedName>
</protein>
<keyword evidence="4 6" id="KW-1133">Transmembrane helix</keyword>
<proteinExistence type="predicted"/>
<dbReference type="AlphaFoldDB" id="A0A174Z7W0"/>
<keyword evidence="3 6" id="KW-0812">Transmembrane</keyword>